<evidence type="ECO:0000256" key="1">
    <source>
        <dbReference type="ARBA" id="ARBA00004141"/>
    </source>
</evidence>
<reference evidence="7 8" key="1">
    <citation type="submission" date="2022-04" db="EMBL/GenBank/DDBJ databases">
        <title>Chromosome-level reference genomes for two strains of Caenorhabditis briggsae: an improved platform for comparative genomics.</title>
        <authorList>
            <person name="Stevens L."/>
            <person name="Andersen E."/>
        </authorList>
    </citation>
    <scope>NUCLEOTIDE SEQUENCE [LARGE SCALE GENOMIC DNA]</scope>
    <source>
        <strain evidence="7">VX34</strain>
        <tissue evidence="7">Whole-organism</tissue>
    </source>
</reference>
<dbReference type="PANTHER" id="PTHR31627:SF10">
    <property type="entry name" value="SERPENTINE RECEPTOR CLASS GAMMA-16"/>
    <property type="match status" value="1"/>
</dbReference>
<sequence>MSKSVAQIMMVLNRMCCVMWPMSYEKVWNQFSAPTVILILIIPFGGTWNMLLARMYLFPSYGGFAVTYVKTVTWASLSLFQAIYILTALCFTVVCTSISLYKLYILPGRVKAAERSLCFVSAFYSLAFLIVAASQLVFVVCVNCQFTFSVIFQFLAFDLLTVGRLAVFTPPLCKILTPLFYEPSLFLKLYYCSYNQARMAKSIAQILMVLNRMCCVMWPMSYEKVWNKFPILTVVLILIVPFGGTWNLYLGRMYTFPSYGGFSVTYFRYVEWASLSAFQSIYILTALSFTLVCTSISLYKLYILPDRVKAAEKSLCLVSAFYSFAFLIVAGSQLVFFCEECMTKFFTVFQFLAFDLLTVGSAVIILLTSSQLSKHLWIYRKLKPAKPEAEVVKMFTSVNSTTSMK</sequence>
<keyword evidence="4 6" id="KW-1133">Transmembrane helix</keyword>
<feature type="transmembrane region" description="Helical" evidence="6">
    <location>
        <begin position="83"/>
        <end position="105"/>
    </location>
</feature>
<feature type="transmembrane region" description="Helical" evidence="6">
    <location>
        <begin position="146"/>
        <end position="167"/>
    </location>
</feature>
<feature type="transmembrane region" description="Helical" evidence="6">
    <location>
        <begin position="31"/>
        <end position="51"/>
    </location>
</feature>
<dbReference type="AlphaFoldDB" id="A0AAE9J9N9"/>
<dbReference type="InterPro" id="IPR000609">
    <property type="entry name" value="7TM_GPCR_serpentine_rcpt_Srg"/>
</dbReference>
<comment type="subcellular location">
    <subcellularLocation>
        <location evidence="1">Membrane</location>
        <topology evidence="1">Multi-pass membrane protein</topology>
    </subcellularLocation>
</comment>
<keyword evidence="3 6" id="KW-0812">Transmembrane</keyword>
<evidence type="ECO:0000256" key="6">
    <source>
        <dbReference type="RuleBase" id="RU280813"/>
    </source>
</evidence>
<comment type="similarity">
    <text evidence="2 6">Belongs to the nematode receptor-like protein srg family.</text>
</comment>
<dbReference type="InterPro" id="IPR051119">
    <property type="entry name" value="Nematode_SR-like"/>
</dbReference>
<feature type="transmembrane region" description="Helical" evidence="6">
    <location>
        <begin position="315"/>
        <end position="336"/>
    </location>
</feature>
<evidence type="ECO:0000256" key="3">
    <source>
        <dbReference type="ARBA" id="ARBA00022692"/>
    </source>
</evidence>
<feature type="transmembrane region" description="Helical" evidence="6">
    <location>
        <begin position="117"/>
        <end position="140"/>
    </location>
</feature>
<evidence type="ECO:0000256" key="2">
    <source>
        <dbReference type="ARBA" id="ARBA00005692"/>
    </source>
</evidence>
<keyword evidence="8" id="KW-1185">Reference proteome</keyword>
<evidence type="ECO:0000256" key="5">
    <source>
        <dbReference type="ARBA" id="ARBA00023136"/>
    </source>
</evidence>
<organism evidence="7 8">
    <name type="scientific">Caenorhabditis briggsae</name>
    <dbReference type="NCBI Taxonomy" id="6238"/>
    <lineage>
        <taxon>Eukaryota</taxon>
        <taxon>Metazoa</taxon>
        <taxon>Ecdysozoa</taxon>
        <taxon>Nematoda</taxon>
        <taxon>Chromadorea</taxon>
        <taxon>Rhabditida</taxon>
        <taxon>Rhabditina</taxon>
        <taxon>Rhabditomorpha</taxon>
        <taxon>Rhabditoidea</taxon>
        <taxon>Rhabditidae</taxon>
        <taxon>Peloderinae</taxon>
        <taxon>Caenorhabditis</taxon>
    </lineage>
</organism>
<dbReference type="PRINTS" id="PR00698">
    <property type="entry name" value="TMPROTEINSRG"/>
</dbReference>
<dbReference type="PANTHER" id="PTHR31627">
    <property type="entry name" value="SERPENTINE RECEPTOR CLASS GAMMA-RELATED"/>
    <property type="match status" value="1"/>
</dbReference>
<protein>
    <recommendedName>
        <fullName evidence="6">Serpentine receptor class gamma</fullName>
    </recommendedName>
</protein>
<dbReference type="Proteomes" id="UP000829354">
    <property type="component" value="Chromosome II"/>
</dbReference>
<dbReference type="EMBL" id="CP092621">
    <property type="protein sequence ID" value="UMM19697.1"/>
    <property type="molecule type" value="Genomic_DNA"/>
</dbReference>
<dbReference type="Pfam" id="PF02118">
    <property type="entry name" value="Srg"/>
    <property type="match status" value="1"/>
</dbReference>
<comment type="caution">
    <text evidence="6">Lacks conserved residue(s) required for the propagation of feature annotation.</text>
</comment>
<dbReference type="GO" id="GO:0004888">
    <property type="term" value="F:transmembrane signaling receptor activity"/>
    <property type="evidence" value="ECO:0007669"/>
    <property type="project" value="InterPro"/>
</dbReference>
<keyword evidence="5 6" id="KW-0472">Membrane</keyword>
<dbReference type="GO" id="GO:0016020">
    <property type="term" value="C:membrane"/>
    <property type="evidence" value="ECO:0007669"/>
    <property type="project" value="UniProtKB-SubCell"/>
</dbReference>
<dbReference type="GO" id="GO:0007606">
    <property type="term" value="P:sensory perception of chemical stimulus"/>
    <property type="evidence" value="ECO:0007669"/>
    <property type="project" value="UniProtKB-UniRule"/>
</dbReference>
<evidence type="ECO:0000313" key="7">
    <source>
        <dbReference type="EMBL" id="UMM19697.1"/>
    </source>
</evidence>
<evidence type="ECO:0000313" key="8">
    <source>
        <dbReference type="Proteomes" id="UP000829354"/>
    </source>
</evidence>
<accession>A0AAE9J9N9</accession>
<feature type="transmembrane region" description="Helical" evidence="6">
    <location>
        <begin position="348"/>
        <end position="367"/>
    </location>
</feature>
<feature type="transmembrane region" description="Helical" evidence="6">
    <location>
        <begin position="229"/>
        <end position="249"/>
    </location>
</feature>
<evidence type="ECO:0000256" key="4">
    <source>
        <dbReference type="ARBA" id="ARBA00022989"/>
    </source>
</evidence>
<name>A0AAE9J9N9_CAEBR</name>
<gene>
    <name evidence="7" type="ORF">L5515_015180</name>
</gene>
<proteinExistence type="inferred from homology"/>
<feature type="transmembrane region" description="Helical" evidence="6">
    <location>
        <begin position="281"/>
        <end position="303"/>
    </location>
</feature>